<organism evidence="5 6">
    <name type="scientific">Bemisia tabaci</name>
    <name type="common">Sweetpotato whitefly</name>
    <name type="synonym">Aleurodes tabaci</name>
    <dbReference type="NCBI Taxonomy" id="7038"/>
    <lineage>
        <taxon>Eukaryota</taxon>
        <taxon>Metazoa</taxon>
        <taxon>Ecdysozoa</taxon>
        <taxon>Arthropoda</taxon>
        <taxon>Hexapoda</taxon>
        <taxon>Insecta</taxon>
        <taxon>Pterygota</taxon>
        <taxon>Neoptera</taxon>
        <taxon>Paraneoptera</taxon>
        <taxon>Hemiptera</taxon>
        <taxon>Sternorrhyncha</taxon>
        <taxon>Aleyrodoidea</taxon>
        <taxon>Aleyrodidae</taxon>
        <taxon>Aleyrodinae</taxon>
        <taxon>Bemisia</taxon>
    </lineage>
</organism>
<name>A0A9P0AJJ3_BEMTA</name>
<accession>A0A9P0AJJ3</accession>
<evidence type="ECO:0000259" key="3">
    <source>
        <dbReference type="PROSITE" id="PS50157"/>
    </source>
</evidence>
<dbReference type="SUPFAM" id="SSF57667">
    <property type="entry name" value="beta-beta-alpha zinc fingers"/>
    <property type="match status" value="1"/>
</dbReference>
<dbReference type="InterPro" id="IPR012934">
    <property type="entry name" value="Znf_AD"/>
</dbReference>
<evidence type="ECO:0000259" key="4">
    <source>
        <dbReference type="PROSITE" id="PS51915"/>
    </source>
</evidence>
<reference evidence="5" key="1">
    <citation type="submission" date="2021-12" db="EMBL/GenBank/DDBJ databases">
        <authorList>
            <person name="King R."/>
        </authorList>
    </citation>
    <scope>NUCLEOTIDE SEQUENCE</scope>
</reference>
<keyword evidence="1" id="KW-0863">Zinc-finger</keyword>
<dbReference type="GO" id="GO:0008270">
    <property type="term" value="F:zinc ion binding"/>
    <property type="evidence" value="ECO:0007669"/>
    <property type="project" value="UniProtKB-UniRule"/>
</dbReference>
<dbReference type="AlphaFoldDB" id="A0A9P0AJJ3"/>
<feature type="domain" description="C2H2-type" evidence="3">
    <location>
        <begin position="510"/>
        <end position="537"/>
    </location>
</feature>
<dbReference type="SMART" id="SM00868">
    <property type="entry name" value="zf-AD"/>
    <property type="match status" value="1"/>
</dbReference>
<dbReference type="PANTHER" id="PTHR39942:SF1">
    <property type="entry name" value="BCDNA.LD26519-RELATED"/>
    <property type="match status" value="1"/>
</dbReference>
<keyword evidence="6" id="KW-1185">Reference proteome</keyword>
<dbReference type="PROSITE" id="PS51915">
    <property type="entry name" value="ZAD"/>
    <property type="match status" value="1"/>
</dbReference>
<dbReference type="PROSITE" id="PS50157">
    <property type="entry name" value="ZINC_FINGER_C2H2_2"/>
    <property type="match status" value="1"/>
</dbReference>
<dbReference type="InterPro" id="IPR013087">
    <property type="entry name" value="Znf_C2H2_type"/>
</dbReference>
<dbReference type="EMBL" id="OU963867">
    <property type="protein sequence ID" value="CAH0391880.1"/>
    <property type="molecule type" value="Genomic_DNA"/>
</dbReference>
<keyword evidence="2" id="KW-0862">Zinc</keyword>
<keyword evidence="2" id="KW-0479">Metal-binding</keyword>
<dbReference type="Pfam" id="PF07776">
    <property type="entry name" value="zf-AD"/>
    <property type="match status" value="1"/>
</dbReference>
<gene>
    <name evidence="5" type="ORF">BEMITA_LOCUS10458</name>
</gene>
<feature type="domain" description="ZAD" evidence="4">
    <location>
        <begin position="8"/>
        <end position="83"/>
    </location>
</feature>
<feature type="binding site" evidence="2">
    <location>
        <position position="59"/>
    </location>
    <ligand>
        <name>Zn(2+)</name>
        <dbReference type="ChEBI" id="CHEBI:29105"/>
    </ligand>
</feature>
<dbReference type="Gene3D" id="3.40.1800.20">
    <property type="match status" value="1"/>
</dbReference>
<evidence type="ECO:0000313" key="6">
    <source>
        <dbReference type="Proteomes" id="UP001152759"/>
    </source>
</evidence>
<dbReference type="Proteomes" id="UP001152759">
    <property type="component" value="Chromosome 6"/>
</dbReference>
<evidence type="ECO:0008006" key="7">
    <source>
        <dbReference type="Google" id="ProtNLM"/>
    </source>
</evidence>
<sequence>MNLCPLENICRLCANSAKMLIGVFSPEGEKKHLERKIRMCLMITVSPSDDMPKQVCFKCVEKLDIAYDLYLMCNSAQTTIKRLLKFTQENSKPAPKSCFITECEKTERQLESYTPGQPLPNRGCFIESGPLSRRPVAPSGLSISTEVITTPQMVVSSPTTVQQNPAHFPASVVFTQSNSTQPSNQFQSVGQIRPAHLNPTIGQVRPAYQPQVPEYQSVGQIRPSHPIPTPEFQSVGQIIPAHSAQVPVFQVSGPSRSTFHVQMPEIQSVGQIRSNHSNQPSELQSVGQIRYSHPAQISEFESIGQIRNSHPTQMSEFQSVGQIRPAHPICTAEFQSVGQIRPAQPALTSTSGPNFSTNEVDSKSDILLKQAKQAVGEIKTPTKKASPVPKLPQISKNANSVVNSVKEPGNVVALQNSVPIIPEPLVAVCETGTKESVKAVSAVPSGHLVDNFDPLGDISEIKTISHDSGTSASKRPKHSNVEVACKYCGKLFSENVITLHQNLHLRVKFFTCVSCDKNFTTEAGLNRHKCESVEPGT</sequence>
<evidence type="ECO:0000256" key="1">
    <source>
        <dbReference type="PROSITE-ProRule" id="PRU00042"/>
    </source>
</evidence>
<dbReference type="KEGG" id="btab:109042434"/>
<feature type="binding site" evidence="2">
    <location>
        <position position="56"/>
    </location>
    <ligand>
        <name>Zn(2+)</name>
        <dbReference type="ChEBI" id="CHEBI:29105"/>
    </ligand>
</feature>
<protein>
    <recommendedName>
        <fullName evidence="7">ZAD domain-containing protein</fullName>
    </recommendedName>
</protein>
<feature type="binding site" evidence="2">
    <location>
        <position position="10"/>
    </location>
    <ligand>
        <name>Zn(2+)</name>
        <dbReference type="ChEBI" id="CHEBI:29105"/>
    </ligand>
</feature>
<proteinExistence type="predicted"/>
<dbReference type="PANTHER" id="PTHR39942">
    <property type="entry name" value="BCDNA.LD26519-RELATED"/>
    <property type="match status" value="1"/>
</dbReference>
<dbReference type="SUPFAM" id="SSF57716">
    <property type="entry name" value="Glucocorticoid receptor-like (DNA-binding domain)"/>
    <property type="match status" value="1"/>
</dbReference>
<evidence type="ECO:0000313" key="5">
    <source>
        <dbReference type="EMBL" id="CAH0391880.1"/>
    </source>
</evidence>
<dbReference type="InterPro" id="IPR036236">
    <property type="entry name" value="Znf_C2H2_sf"/>
</dbReference>
<dbReference type="GO" id="GO:0005634">
    <property type="term" value="C:nucleus"/>
    <property type="evidence" value="ECO:0007669"/>
    <property type="project" value="InterPro"/>
</dbReference>
<evidence type="ECO:0000256" key="2">
    <source>
        <dbReference type="PROSITE-ProRule" id="PRU01263"/>
    </source>
</evidence>
<dbReference type="Gene3D" id="3.30.160.60">
    <property type="entry name" value="Classic Zinc Finger"/>
    <property type="match status" value="1"/>
</dbReference>
<feature type="binding site" evidence="2">
    <location>
        <position position="13"/>
    </location>
    <ligand>
        <name>Zn(2+)</name>
        <dbReference type="ChEBI" id="CHEBI:29105"/>
    </ligand>
</feature>